<evidence type="ECO:0000256" key="7">
    <source>
        <dbReference type="SAM" id="Phobius"/>
    </source>
</evidence>
<accession>R7YRK6</accession>
<evidence type="ECO:0000256" key="3">
    <source>
        <dbReference type="ARBA" id="ARBA00022692"/>
    </source>
</evidence>
<feature type="compositionally biased region" description="Basic and acidic residues" evidence="6">
    <location>
        <begin position="56"/>
        <end position="84"/>
    </location>
</feature>
<dbReference type="Pfam" id="PF02893">
    <property type="entry name" value="GRAM"/>
    <property type="match status" value="1"/>
</dbReference>
<evidence type="ECO:0000256" key="6">
    <source>
        <dbReference type="SAM" id="MobiDB-lite"/>
    </source>
</evidence>
<sequence length="1286" mass="133910">MSPPTEPPQAASEGRSPRLSAVLKGRRKKDKLGNESTTSLASTGSAPEEGSGFKATLDDALNKLKDKTLKDKTRPSHDHGRRGSIDSVNSRRPSISLRARLGIKKRRDQGAEEEDAAGRAVDEDGNSSNLAPSDIRSTSDDSLILTKSVASSLLTEDSDVESPTISPHQSHVGYLTLSSPLIASQTVDSTASSVPTDVSLDNNSTLAPGDAKTLEATPSQDSNQPPVGKLKEAFVPTRGSTVSKLAEDTGSTASAAGDGGGGLGGLFSGVGKKNGTRSRRGSQPSLNPSPLGQAVEDTSSATKTPTTPQPINTKIPATPPNLHSPPLTLVTPPTPIDARPSTPSSAASGKKPSISDLPSHRPSLSNPNVTATPFSIMAAHRRARSANNPPSKLSSGVTGTLTPTVEEAKTPGGSLTNPGSSGGGFFASVFSAAQNAANQFTNTIGNNANSPAQRVRSGTGPDKNEAENRDSTGGEEVIPGPDISASVEGSSIKKKPLAVETLGSGDLSLSHLGITDDPSPMSSRVDLTDNAAKASTMRSDEASAQAEDNAASQAVSAAYAADRTDGATDRPLSLALSDAATPPRGSDADGSTIKRSGSIRSRISTSRKRRHRGSSATTGNTLASAINASNLTLAHPGANGHRLPTGFAVANTKRNRDFHQLFRSVPEDDYLVEDYSAALQRDILLQGRLYVSEGHICFSSNILGWVTNVVMSFDEVVSVEKKSTAVIFPNAIAIQTLHTRNIFASFIARDSTYDLIISIWKISHPNLKSSLNGVTLDNDGTGDKTEKAESVGTAGEGSEDGSDDEDVYDEDDQDEDEDMGSFADAASIAGSDVGEALIKSVSRKTSTAAVGAPVSGGTAKVVDNVEAVVTGAAASADFPGPQTHAPTECGDEASHCDKPLTDVTVPAPLGKIYSLMFGPASGAFMRKWLVEDQKSTDLQMEDDKKGLGEEKKSFTFSYVKPLNAPIGPKATKCIVTETLEQFDLEKAVTVSCSTTTPDVPSGNVFVTKTRYCLMWGPNNSTRLIMNFTVEWSGKSWIKGPIEKGAADGQTVYAAALVAALKAAVSTKAAAVANSAIKANANASGARKGGKGRRRNPNGNTVPATTATAGPTSTKTNASSWGPLEPLHGLLGPVGDIVGPLFSAPVVIAVLSLLVAWLWFRGSGAAAAGGSLGLPGMATPQRIAAYEEMWRGEEALLWDWLEERAGLDAGVVAGMRQSGVDAAGGAQKAKRLAEARGLRKKLVDERMSQREMEEAIRVTEERLEALKEAVGHRGDKKGGKLKRAGTA</sequence>
<dbReference type="GO" id="GO:0140268">
    <property type="term" value="C:endoplasmic reticulum-plasma membrane contact site"/>
    <property type="evidence" value="ECO:0007669"/>
    <property type="project" value="TreeGrafter"/>
</dbReference>
<feature type="compositionally biased region" description="Polar residues" evidence="6">
    <location>
        <begin position="362"/>
        <end position="373"/>
    </location>
</feature>
<dbReference type="GO" id="GO:0120015">
    <property type="term" value="F:sterol transfer activity"/>
    <property type="evidence" value="ECO:0007669"/>
    <property type="project" value="TreeGrafter"/>
</dbReference>
<protein>
    <recommendedName>
        <fullName evidence="8">VASt domain-containing protein</fullName>
    </recommendedName>
</protein>
<feature type="compositionally biased region" description="Basic and acidic residues" evidence="6">
    <location>
        <begin position="462"/>
        <end position="472"/>
    </location>
</feature>
<dbReference type="GO" id="GO:0032541">
    <property type="term" value="C:cortical endoplasmic reticulum"/>
    <property type="evidence" value="ECO:0007669"/>
    <property type="project" value="TreeGrafter"/>
</dbReference>
<dbReference type="Pfam" id="PF16016">
    <property type="entry name" value="VASt"/>
    <property type="match status" value="1"/>
</dbReference>
<dbReference type="PANTHER" id="PTHR23319">
    <property type="entry name" value="GRAM DOMAIN CONTAINING 1B, ISOFORM E"/>
    <property type="match status" value="1"/>
</dbReference>
<keyword evidence="5 7" id="KW-0472">Membrane</keyword>
<keyword evidence="3 7" id="KW-0812">Transmembrane</keyword>
<organism evidence="9 10">
    <name type="scientific">Coniosporium apollinis (strain CBS 100218)</name>
    <name type="common">Rock-inhabiting black yeast</name>
    <dbReference type="NCBI Taxonomy" id="1168221"/>
    <lineage>
        <taxon>Eukaryota</taxon>
        <taxon>Fungi</taxon>
        <taxon>Dikarya</taxon>
        <taxon>Ascomycota</taxon>
        <taxon>Pezizomycotina</taxon>
        <taxon>Dothideomycetes</taxon>
        <taxon>Dothideomycetes incertae sedis</taxon>
        <taxon>Coniosporium</taxon>
    </lineage>
</organism>
<feature type="region of interest" description="Disordered" evidence="6">
    <location>
        <begin position="1"/>
        <end position="142"/>
    </location>
</feature>
<dbReference type="STRING" id="1168221.R7YRK6"/>
<feature type="compositionally biased region" description="Polar residues" evidence="6">
    <location>
        <begin position="441"/>
        <end position="452"/>
    </location>
</feature>
<dbReference type="GeneID" id="19900986"/>
<dbReference type="Gene3D" id="2.30.29.30">
    <property type="entry name" value="Pleckstrin-homology domain (PH domain)/Phosphotyrosine-binding domain (PTB)"/>
    <property type="match status" value="1"/>
</dbReference>
<feature type="compositionally biased region" description="Low complexity" evidence="6">
    <location>
        <begin position="1096"/>
        <end position="1120"/>
    </location>
</feature>
<dbReference type="SMART" id="SM00568">
    <property type="entry name" value="GRAM"/>
    <property type="match status" value="1"/>
</dbReference>
<dbReference type="eggNOG" id="KOG1032">
    <property type="taxonomic scope" value="Eukaryota"/>
</dbReference>
<dbReference type="Proteomes" id="UP000016924">
    <property type="component" value="Unassembled WGS sequence"/>
</dbReference>
<dbReference type="InterPro" id="IPR004182">
    <property type="entry name" value="GRAM"/>
</dbReference>
<feature type="compositionally biased region" description="Polar residues" evidence="6">
    <location>
        <begin position="216"/>
        <end position="225"/>
    </location>
</feature>
<evidence type="ECO:0000313" key="9">
    <source>
        <dbReference type="EMBL" id="EON64444.1"/>
    </source>
</evidence>
<dbReference type="InterPro" id="IPR051482">
    <property type="entry name" value="Cholesterol_transport"/>
</dbReference>
<feature type="compositionally biased region" description="Gly residues" evidence="6">
    <location>
        <begin position="257"/>
        <end position="268"/>
    </location>
</feature>
<evidence type="ECO:0000256" key="1">
    <source>
        <dbReference type="ARBA" id="ARBA00004167"/>
    </source>
</evidence>
<dbReference type="RefSeq" id="XP_007779761.1">
    <property type="nucleotide sequence ID" value="XM_007781571.1"/>
</dbReference>
<comment type="subcellular location">
    <subcellularLocation>
        <location evidence="1">Membrane</location>
        <topology evidence="1">Single-pass membrane protein</topology>
    </subcellularLocation>
</comment>
<dbReference type="GO" id="GO:0005886">
    <property type="term" value="C:plasma membrane"/>
    <property type="evidence" value="ECO:0007669"/>
    <property type="project" value="TreeGrafter"/>
</dbReference>
<feature type="compositionally biased region" description="Polar residues" evidence="6">
    <location>
        <begin position="187"/>
        <end position="206"/>
    </location>
</feature>
<dbReference type="GO" id="GO:0032934">
    <property type="term" value="F:sterol binding"/>
    <property type="evidence" value="ECO:0007669"/>
    <property type="project" value="TreeGrafter"/>
</dbReference>
<feature type="region of interest" description="Disordered" evidence="6">
    <location>
        <begin position="507"/>
        <end position="549"/>
    </location>
</feature>
<gene>
    <name evidence="9" type="ORF">W97_03675</name>
</gene>
<feature type="compositionally biased region" description="Polar residues" evidence="6">
    <location>
        <begin position="385"/>
        <end position="403"/>
    </location>
</feature>
<dbReference type="PROSITE" id="PS51778">
    <property type="entry name" value="VAST"/>
    <property type="match status" value="1"/>
</dbReference>
<dbReference type="OrthoDB" id="2162691at2759"/>
<reference evidence="10" key="1">
    <citation type="submission" date="2012-06" db="EMBL/GenBank/DDBJ databases">
        <title>The genome sequence of Coniosporium apollinis CBS 100218.</title>
        <authorList>
            <consortium name="The Broad Institute Genome Sequencing Platform"/>
            <person name="Cuomo C."/>
            <person name="Gorbushina A."/>
            <person name="Noack S."/>
            <person name="Walker B."/>
            <person name="Young S.K."/>
            <person name="Zeng Q."/>
            <person name="Gargeya S."/>
            <person name="Fitzgerald M."/>
            <person name="Haas B."/>
            <person name="Abouelleil A."/>
            <person name="Alvarado L."/>
            <person name="Arachchi H.M."/>
            <person name="Berlin A.M."/>
            <person name="Chapman S.B."/>
            <person name="Goldberg J."/>
            <person name="Griggs A."/>
            <person name="Gujja S."/>
            <person name="Hansen M."/>
            <person name="Howarth C."/>
            <person name="Imamovic A."/>
            <person name="Larimer J."/>
            <person name="McCowan C."/>
            <person name="Montmayeur A."/>
            <person name="Murphy C."/>
            <person name="Neiman D."/>
            <person name="Pearson M."/>
            <person name="Priest M."/>
            <person name="Roberts A."/>
            <person name="Saif S."/>
            <person name="Shea T."/>
            <person name="Sisk P."/>
            <person name="Sykes S."/>
            <person name="Wortman J."/>
            <person name="Nusbaum C."/>
            <person name="Birren B."/>
        </authorList>
    </citation>
    <scope>NUCLEOTIDE SEQUENCE [LARGE SCALE GENOMIC DNA]</scope>
    <source>
        <strain evidence="10">CBS 100218</strain>
    </source>
</reference>
<dbReference type="InterPro" id="IPR031968">
    <property type="entry name" value="VASt"/>
</dbReference>
<dbReference type="GO" id="GO:0005739">
    <property type="term" value="C:mitochondrion"/>
    <property type="evidence" value="ECO:0007669"/>
    <property type="project" value="TreeGrafter"/>
</dbReference>
<evidence type="ECO:0000256" key="2">
    <source>
        <dbReference type="ARBA" id="ARBA00006582"/>
    </source>
</evidence>
<feature type="compositionally biased region" description="Polar residues" evidence="6">
    <location>
        <begin position="34"/>
        <end position="45"/>
    </location>
</feature>
<dbReference type="GO" id="GO:0005789">
    <property type="term" value="C:endoplasmic reticulum membrane"/>
    <property type="evidence" value="ECO:0007669"/>
    <property type="project" value="TreeGrafter"/>
</dbReference>
<feature type="region of interest" description="Disordered" evidence="6">
    <location>
        <begin position="574"/>
        <end position="619"/>
    </location>
</feature>
<feature type="region of interest" description="Disordered" evidence="6">
    <location>
        <begin position="441"/>
        <end position="491"/>
    </location>
</feature>
<dbReference type="CDD" id="cd13220">
    <property type="entry name" value="PH-GRAM_GRAMDC"/>
    <property type="match status" value="1"/>
</dbReference>
<feature type="region of interest" description="Disordered" evidence="6">
    <location>
        <begin position="187"/>
        <end position="419"/>
    </location>
</feature>
<feature type="transmembrane region" description="Helical" evidence="7">
    <location>
        <begin position="1136"/>
        <end position="1159"/>
    </location>
</feature>
<feature type="compositionally biased region" description="Low complexity" evidence="6">
    <location>
        <begin position="590"/>
        <end position="604"/>
    </location>
</feature>
<evidence type="ECO:0000256" key="5">
    <source>
        <dbReference type="ARBA" id="ARBA00023136"/>
    </source>
</evidence>
<dbReference type="PANTHER" id="PTHR23319:SF4">
    <property type="entry name" value="GRAM DOMAIN CONTAINING 1B, ISOFORM E"/>
    <property type="match status" value="1"/>
</dbReference>
<dbReference type="GO" id="GO:0032366">
    <property type="term" value="P:intracellular sterol transport"/>
    <property type="evidence" value="ECO:0007669"/>
    <property type="project" value="TreeGrafter"/>
</dbReference>
<feature type="compositionally biased region" description="Polar residues" evidence="6">
    <location>
        <begin position="281"/>
        <end position="312"/>
    </location>
</feature>
<proteinExistence type="inferred from homology"/>
<dbReference type="OMA" id="PSGNMIS"/>
<feature type="domain" description="VASt" evidence="8">
    <location>
        <begin position="896"/>
        <end position="1068"/>
    </location>
</feature>
<evidence type="ECO:0000259" key="8">
    <source>
        <dbReference type="PROSITE" id="PS51778"/>
    </source>
</evidence>
<feature type="region of interest" description="Disordered" evidence="6">
    <location>
        <begin position="1082"/>
        <end position="1120"/>
    </location>
</feature>
<keyword evidence="4 7" id="KW-1133">Transmembrane helix</keyword>
<dbReference type="InterPro" id="IPR011993">
    <property type="entry name" value="PH-like_dom_sf"/>
</dbReference>
<comment type="similarity">
    <text evidence="2">Belongs to the YSP2 family.</text>
</comment>
<dbReference type="EMBL" id="JH767568">
    <property type="protein sequence ID" value="EON64444.1"/>
    <property type="molecule type" value="Genomic_DNA"/>
</dbReference>
<dbReference type="HOGENOM" id="CLU_006864_0_0_1"/>
<feature type="compositionally biased region" description="Acidic residues" evidence="6">
    <location>
        <begin position="797"/>
        <end position="819"/>
    </location>
</feature>
<feature type="region of interest" description="Disordered" evidence="6">
    <location>
        <begin position="773"/>
        <end position="819"/>
    </location>
</feature>
<name>R7YRK6_CONA1</name>
<keyword evidence="10" id="KW-1185">Reference proteome</keyword>
<evidence type="ECO:0000256" key="4">
    <source>
        <dbReference type="ARBA" id="ARBA00022989"/>
    </source>
</evidence>
<evidence type="ECO:0000313" key="10">
    <source>
        <dbReference type="Proteomes" id="UP000016924"/>
    </source>
</evidence>